<sequence length="653" mass="76040">MTVNTLFPTDYQLHLFHEGNFFQSHQLFGAHIFKDSDKVYTRFCVWAPNASQVRLTGDFNNWNGKGYELKKVNDEGVWILVLNQELVGSLYKYEIFSQAGDRLLKADPFAFYSELRPNTASVVYSLNGYEWEDDHWMKRREKRNLLSEPAVIYEIHLGSWRKKPDGSFLTYKELATELIPYVVEHGFTHIELLPLVEHPLDDSWGYQGTGYFSTTSRYGTPDDFRYLIDQCHQHGIGIILDWVPGHFCKDAHGLYRFDGTHIYSYSHAGDRENVVWGTANFDLGKGEVQSFLISNALFWIDYFHIDGFRMDAVANIIYWSNSSGHKRENPFGINFLQKLNKEVHEYDPHFLMIGEDSTDFPQVTVPVQYGGLGFDYKWNMGWMNDMLEYAETPPFSRSEVHTKVTFSLLYTYLENFMLPFSHDEVVHGKKSLLDKMPGDYQEKFAQLRLLLGYMFAHPGKKLLFMGFEFGQFSEWKDKEQLDWNLMDYDMHHNLNAYVKVLIKLYNRSKALYELDHLQDGFEWIDANNSKQSIFSFIRKGKKEADNLIIICNFTAISYPVYRIGVPKSGEYREIFTSDQEEYGGTGLINKKTILALEEPFHGQPFSLNLSIPPFGFQIIRPVNKRKERKGNGKEKVRSHAVSRGERKQAKFAD</sequence>
<dbReference type="GO" id="GO:0003844">
    <property type="term" value="F:1,4-alpha-glucan branching enzyme activity"/>
    <property type="evidence" value="ECO:0007669"/>
    <property type="project" value="UniProtKB-UniRule"/>
</dbReference>
<dbReference type="Gene3D" id="2.60.40.10">
    <property type="entry name" value="Immunoglobulins"/>
    <property type="match status" value="1"/>
</dbReference>
<dbReference type="EC" id="2.4.1.18" evidence="10"/>
<dbReference type="SUPFAM" id="SSF81296">
    <property type="entry name" value="E set domains"/>
    <property type="match status" value="1"/>
</dbReference>
<keyword evidence="9 10" id="KW-0119">Carbohydrate metabolism</keyword>
<dbReference type="GO" id="GO:0004553">
    <property type="term" value="F:hydrolase activity, hydrolyzing O-glycosyl compounds"/>
    <property type="evidence" value="ECO:0007669"/>
    <property type="project" value="InterPro"/>
</dbReference>
<gene>
    <name evidence="10 14" type="primary">glgB</name>
    <name evidence="14" type="ORF">QNH39_21010</name>
</gene>
<dbReference type="NCBIfam" id="NF003811">
    <property type="entry name" value="PRK05402.1"/>
    <property type="match status" value="1"/>
</dbReference>
<feature type="domain" description="Glycosyl hydrolase family 13 catalytic" evidence="13">
    <location>
        <begin position="154"/>
        <end position="505"/>
    </location>
</feature>
<dbReference type="GO" id="GO:0005829">
    <property type="term" value="C:cytosol"/>
    <property type="evidence" value="ECO:0007669"/>
    <property type="project" value="TreeGrafter"/>
</dbReference>
<dbReference type="NCBIfam" id="NF008967">
    <property type="entry name" value="PRK12313.1"/>
    <property type="match status" value="1"/>
</dbReference>
<reference evidence="14" key="1">
    <citation type="submission" date="2023-05" db="EMBL/GenBank/DDBJ databases">
        <title>Comparative genomics of Bacillaceae isolates and their secondary metabolite potential.</title>
        <authorList>
            <person name="Song L."/>
            <person name="Nielsen L.J."/>
            <person name="Mohite O."/>
            <person name="Xu X."/>
            <person name="Weber T."/>
            <person name="Kovacs A.T."/>
        </authorList>
    </citation>
    <scope>NUCLEOTIDE SEQUENCE</scope>
    <source>
        <strain evidence="14">XLM17</strain>
    </source>
</reference>
<dbReference type="InterPro" id="IPR013783">
    <property type="entry name" value="Ig-like_fold"/>
</dbReference>
<evidence type="ECO:0000256" key="12">
    <source>
        <dbReference type="SAM" id="MobiDB-lite"/>
    </source>
</evidence>
<dbReference type="FunFam" id="2.60.40.1180:FF:000002">
    <property type="entry name" value="1,4-alpha-glucan branching enzyme GlgB"/>
    <property type="match status" value="1"/>
</dbReference>
<evidence type="ECO:0000256" key="8">
    <source>
        <dbReference type="ARBA" id="ARBA00023056"/>
    </source>
</evidence>
<dbReference type="InterPro" id="IPR044143">
    <property type="entry name" value="GlgB_N_E_set_prok"/>
</dbReference>
<dbReference type="Pfam" id="PF02922">
    <property type="entry name" value="CBM_48"/>
    <property type="match status" value="1"/>
</dbReference>
<dbReference type="SMART" id="SM00642">
    <property type="entry name" value="Aamy"/>
    <property type="match status" value="1"/>
</dbReference>
<evidence type="ECO:0000256" key="1">
    <source>
        <dbReference type="ARBA" id="ARBA00000826"/>
    </source>
</evidence>
<evidence type="ECO:0000313" key="14">
    <source>
        <dbReference type="EMBL" id="WHY85104.1"/>
    </source>
</evidence>
<evidence type="ECO:0000256" key="4">
    <source>
        <dbReference type="ARBA" id="ARBA00009000"/>
    </source>
</evidence>
<evidence type="ECO:0000256" key="2">
    <source>
        <dbReference type="ARBA" id="ARBA00002953"/>
    </source>
</evidence>
<dbReference type="PANTHER" id="PTHR43651:SF3">
    <property type="entry name" value="1,4-ALPHA-GLUCAN-BRANCHING ENZYME"/>
    <property type="match status" value="1"/>
</dbReference>
<dbReference type="SUPFAM" id="SSF51445">
    <property type="entry name" value="(Trans)glycosidases"/>
    <property type="match status" value="1"/>
</dbReference>
<dbReference type="InterPro" id="IPR006047">
    <property type="entry name" value="GH13_cat_dom"/>
</dbReference>
<feature type="region of interest" description="Disordered" evidence="12">
    <location>
        <begin position="622"/>
        <end position="653"/>
    </location>
</feature>
<dbReference type="CDD" id="cd02855">
    <property type="entry name" value="E_set_GBE_prok_N"/>
    <property type="match status" value="1"/>
</dbReference>
<feature type="compositionally biased region" description="Basic and acidic residues" evidence="12">
    <location>
        <begin position="629"/>
        <end position="653"/>
    </location>
</feature>
<dbReference type="InterPro" id="IPR014756">
    <property type="entry name" value="Ig_E-set"/>
</dbReference>
<comment type="catalytic activity">
    <reaction evidence="1 10">
        <text>Transfers a segment of a (1-&gt;4)-alpha-D-glucan chain to a primary hydroxy group in a similar glucan chain.</text>
        <dbReference type="EC" id="2.4.1.18"/>
    </reaction>
</comment>
<evidence type="ECO:0000313" key="15">
    <source>
        <dbReference type="Proteomes" id="UP001178288"/>
    </source>
</evidence>
<evidence type="ECO:0000256" key="7">
    <source>
        <dbReference type="ARBA" id="ARBA00022679"/>
    </source>
</evidence>
<dbReference type="RefSeq" id="WP_066091138.1">
    <property type="nucleotide sequence ID" value="NZ_CP126114.1"/>
</dbReference>
<dbReference type="InterPro" id="IPR004193">
    <property type="entry name" value="Glyco_hydro_13_N"/>
</dbReference>
<evidence type="ECO:0000256" key="9">
    <source>
        <dbReference type="ARBA" id="ARBA00023277"/>
    </source>
</evidence>
<dbReference type="InterPro" id="IPR037439">
    <property type="entry name" value="Branching_enzy"/>
</dbReference>
<evidence type="ECO:0000256" key="10">
    <source>
        <dbReference type="HAMAP-Rule" id="MF_00685"/>
    </source>
</evidence>
<protein>
    <recommendedName>
        <fullName evidence="10">1,4-alpha-glucan branching enzyme GlgB</fullName>
        <ecNumber evidence="10">2.4.1.18</ecNumber>
    </recommendedName>
    <alternativeName>
        <fullName evidence="10">1,4-alpha-D-glucan:1,4-alpha-D-glucan 6-glucosyl-transferase</fullName>
    </alternativeName>
    <alternativeName>
        <fullName evidence="10">Alpha-(1-&gt;4)-glucan branching enzyme</fullName>
    </alternativeName>
    <alternativeName>
        <fullName evidence="10">Glycogen branching enzyme</fullName>
        <shortName evidence="10">BE</shortName>
    </alternativeName>
</protein>
<dbReference type="PIRSF" id="PIRSF000463">
    <property type="entry name" value="GlgB"/>
    <property type="match status" value="1"/>
</dbReference>
<organism evidence="14 15">
    <name type="scientific">Neobacillus novalis</name>
    <dbReference type="NCBI Taxonomy" id="220687"/>
    <lineage>
        <taxon>Bacteria</taxon>
        <taxon>Bacillati</taxon>
        <taxon>Bacillota</taxon>
        <taxon>Bacilli</taxon>
        <taxon>Bacillales</taxon>
        <taxon>Bacillaceae</taxon>
        <taxon>Neobacillus</taxon>
    </lineage>
</organism>
<comment type="subunit">
    <text evidence="10">Monomer.</text>
</comment>
<dbReference type="Proteomes" id="UP001178288">
    <property type="component" value="Chromosome"/>
</dbReference>
<keyword evidence="15" id="KW-1185">Reference proteome</keyword>
<keyword evidence="6 10" id="KW-0328">Glycosyltransferase</keyword>
<dbReference type="FunFam" id="3.20.20.80:FF:000003">
    <property type="entry name" value="1,4-alpha-glucan branching enzyme GlgB"/>
    <property type="match status" value="1"/>
</dbReference>
<dbReference type="Gene3D" id="2.60.40.1180">
    <property type="entry name" value="Golgi alpha-mannosidase II"/>
    <property type="match status" value="1"/>
</dbReference>
<dbReference type="AlphaFoldDB" id="A0AA95MMV7"/>
<dbReference type="KEGG" id="nnv:QNH39_21010"/>
<comment type="function">
    <text evidence="2 10">Catalyzes the formation of the alpha-1,6-glucosidic linkages in glycogen by scission of a 1,4-alpha-linked oligosaccharide from growing alpha-1,4-glucan chains and the subsequent attachment of the oligosaccharide to the alpha-1,6 position.</text>
</comment>
<dbReference type="PANTHER" id="PTHR43651">
    <property type="entry name" value="1,4-ALPHA-GLUCAN-BRANCHING ENZYME"/>
    <property type="match status" value="1"/>
</dbReference>
<dbReference type="HAMAP" id="MF_00685">
    <property type="entry name" value="GlgB"/>
    <property type="match status" value="1"/>
</dbReference>
<dbReference type="EMBL" id="CP126114">
    <property type="protein sequence ID" value="WHY85104.1"/>
    <property type="molecule type" value="Genomic_DNA"/>
</dbReference>
<keyword evidence="8 10" id="KW-0320">Glycogen biosynthesis</keyword>
<name>A0AA95MMV7_9BACI</name>
<keyword evidence="5 10" id="KW-0321">Glycogen metabolism</keyword>
<dbReference type="InterPro" id="IPR006048">
    <property type="entry name" value="A-amylase/branching_C"/>
</dbReference>
<evidence type="ECO:0000256" key="3">
    <source>
        <dbReference type="ARBA" id="ARBA00004964"/>
    </source>
</evidence>
<dbReference type="NCBIfam" id="TIGR01515">
    <property type="entry name" value="branching_enzym"/>
    <property type="match status" value="1"/>
</dbReference>
<dbReference type="Pfam" id="PF02806">
    <property type="entry name" value="Alpha-amylase_C"/>
    <property type="match status" value="1"/>
</dbReference>
<feature type="active site" description="Proton donor" evidence="10 11">
    <location>
        <position position="355"/>
    </location>
</feature>
<keyword evidence="7 10" id="KW-0808">Transferase</keyword>
<evidence type="ECO:0000256" key="5">
    <source>
        <dbReference type="ARBA" id="ARBA00022600"/>
    </source>
</evidence>
<accession>A0AA95MMV7</accession>
<dbReference type="InterPro" id="IPR017853">
    <property type="entry name" value="GH"/>
</dbReference>
<dbReference type="Gene3D" id="3.20.20.80">
    <property type="entry name" value="Glycosidases"/>
    <property type="match status" value="1"/>
</dbReference>
<evidence type="ECO:0000256" key="11">
    <source>
        <dbReference type="PIRSR" id="PIRSR000463-1"/>
    </source>
</evidence>
<comment type="similarity">
    <text evidence="4 10">Belongs to the glycosyl hydrolase 13 family. GlgB subfamily.</text>
</comment>
<dbReference type="CDD" id="cd11322">
    <property type="entry name" value="AmyAc_Glg_BE"/>
    <property type="match status" value="1"/>
</dbReference>
<dbReference type="SUPFAM" id="SSF51011">
    <property type="entry name" value="Glycosyl hydrolase domain"/>
    <property type="match status" value="1"/>
</dbReference>
<evidence type="ECO:0000256" key="6">
    <source>
        <dbReference type="ARBA" id="ARBA00022676"/>
    </source>
</evidence>
<dbReference type="InterPro" id="IPR013780">
    <property type="entry name" value="Glyco_hydro_b"/>
</dbReference>
<evidence type="ECO:0000259" key="13">
    <source>
        <dbReference type="SMART" id="SM00642"/>
    </source>
</evidence>
<dbReference type="GO" id="GO:0005978">
    <property type="term" value="P:glycogen biosynthetic process"/>
    <property type="evidence" value="ECO:0007669"/>
    <property type="project" value="UniProtKB-UniRule"/>
</dbReference>
<comment type="pathway">
    <text evidence="3 10">Glycan biosynthesis; glycogen biosynthesis.</text>
</comment>
<proteinExistence type="inferred from homology"/>
<feature type="active site" description="Nucleophile" evidence="10 11">
    <location>
        <position position="311"/>
    </location>
</feature>
<dbReference type="Pfam" id="PF00128">
    <property type="entry name" value="Alpha-amylase"/>
    <property type="match status" value="2"/>
</dbReference>
<dbReference type="GO" id="GO:0043169">
    <property type="term" value="F:cation binding"/>
    <property type="evidence" value="ECO:0007669"/>
    <property type="project" value="InterPro"/>
</dbReference>
<dbReference type="InterPro" id="IPR006407">
    <property type="entry name" value="GlgB"/>
</dbReference>